<protein>
    <submittedName>
        <fullName evidence="2">Dabb family protein</fullName>
    </submittedName>
</protein>
<dbReference type="PANTHER" id="PTHR37832:SF1">
    <property type="entry name" value="STRESS-RESPONSE A_B BARREL DOMAIN-CONTAINING PROTEIN"/>
    <property type="match status" value="1"/>
</dbReference>
<evidence type="ECO:0000313" key="2">
    <source>
        <dbReference type="EMBL" id="TFD52761.1"/>
    </source>
</evidence>
<organism evidence="2 3">
    <name type="scientific">Cryobacterium frigoriphilum</name>
    <dbReference type="NCBI Taxonomy" id="1259150"/>
    <lineage>
        <taxon>Bacteria</taxon>
        <taxon>Bacillati</taxon>
        <taxon>Actinomycetota</taxon>
        <taxon>Actinomycetes</taxon>
        <taxon>Micrococcales</taxon>
        <taxon>Microbacteriaceae</taxon>
        <taxon>Cryobacterium</taxon>
    </lineage>
</organism>
<evidence type="ECO:0000313" key="3">
    <source>
        <dbReference type="Proteomes" id="UP000297447"/>
    </source>
</evidence>
<dbReference type="Proteomes" id="UP000297447">
    <property type="component" value="Unassembled WGS sequence"/>
</dbReference>
<dbReference type="RefSeq" id="WP_134518677.1">
    <property type="nucleotide sequence ID" value="NZ_SOHE01000026.1"/>
</dbReference>
<dbReference type="SUPFAM" id="SSF54909">
    <property type="entry name" value="Dimeric alpha+beta barrel"/>
    <property type="match status" value="1"/>
</dbReference>
<comment type="caution">
    <text evidence="2">The sequence shown here is derived from an EMBL/GenBank/DDBJ whole genome shotgun (WGS) entry which is preliminary data.</text>
</comment>
<dbReference type="Gene3D" id="3.30.70.100">
    <property type="match status" value="1"/>
</dbReference>
<dbReference type="AlphaFoldDB" id="A0A4R9A6I9"/>
<dbReference type="InterPro" id="IPR011008">
    <property type="entry name" value="Dimeric_a/b-barrel"/>
</dbReference>
<dbReference type="PROSITE" id="PS51502">
    <property type="entry name" value="S_R_A_B_BARREL"/>
    <property type="match status" value="1"/>
</dbReference>
<name>A0A4R9A6I9_9MICO</name>
<dbReference type="Pfam" id="PF07876">
    <property type="entry name" value="Dabb"/>
    <property type="match status" value="1"/>
</dbReference>
<dbReference type="OrthoDB" id="6637496at2"/>
<keyword evidence="3" id="KW-1185">Reference proteome</keyword>
<evidence type="ECO:0000259" key="1">
    <source>
        <dbReference type="PROSITE" id="PS51502"/>
    </source>
</evidence>
<dbReference type="PANTHER" id="PTHR37832">
    <property type="entry name" value="BLL2683 PROTEIN"/>
    <property type="match status" value="1"/>
</dbReference>
<dbReference type="EMBL" id="SOHE01000026">
    <property type="protein sequence ID" value="TFD52761.1"/>
    <property type="molecule type" value="Genomic_DNA"/>
</dbReference>
<sequence>MTIRHIVCWKLSAVTPRKKAADAAGIVAGLEALVGVVPEILALTVGPDVAGDENWDVALIADFDDLEALDRYQKHPEHKKAGAFIRTVVSDRLAVDLQVA</sequence>
<gene>
    <name evidence="2" type="ORF">E3T55_06030</name>
</gene>
<dbReference type="InterPro" id="IPR013097">
    <property type="entry name" value="Dabb"/>
</dbReference>
<feature type="domain" description="Stress-response A/B barrel" evidence="1">
    <location>
        <begin position="3"/>
        <end position="97"/>
    </location>
</feature>
<accession>A0A4R9A6I9</accession>
<proteinExistence type="predicted"/>
<reference evidence="2 3" key="1">
    <citation type="submission" date="2019-03" db="EMBL/GenBank/DDBJ databases">
        <title>Genomics of glacier-inhabiting Cryobacterium strains.</title>
        <authorList>
            <person name="Liu Q."/>
            <person name="Xin Y.-H."/>
        </authorList>
    </citation>
    <scope>NUCLEOTIDE SEQUENCE [LARGE SCALE GENOMIC DNA]</scope>
    <source>
        <strain evidence="2 3">Hh14</strain>
    </source>
</reference>
<dbReference type="SMART" id="SM00886">
    <property type="entry name" value="Dabb"/>
    <property type="match status" value="1"/>
</dbReference>